<evidence type="ECO:0000313" key="2">
    <source>
        <dbReference type="Proteomes" id="UP000237438"/>
    </source>
</evidence>
<keyword evidence="2" id="KW-1185">Reference proteome</keyword>
<dbReference type="GO" id="GO:0070628">
    <property type="term" value="F:proteasome binding"/>
    <property type="evidence" value="ECO:0007669"/>
    <property type="project" value="InterPro"/>
</dbReference>
<sequence>MNFLKRTVRKTSKLIRAHFSEYHITTLKLRSNKYVHQKVTTGQIQKRSFNVYFRNLGVIGRFLGTDSSYAVKCKGLRYPNSKTAAAMLKSTGRIPFACTLRPNLTAGAFPRTAGGYGIGGGCYGSARYFSHTPTPPAQVIQNVSAAFRILWLSDKKNKANIQIPTMDMKSVSRENTASSRSRNNPMHLFGSYIDFNIKPTLISFSNPTENILNMNGSGKNQIHLNIIGFLKDLSSDFSRNTDDLSAIMNDIKRLSLLGDLPITLEDCSVIRVHFPGHDFEYVERLCDDLGIQRGIVHQNGDTNRDGDDEISLVFPYAPNSGTIVSSTSDLWSQSQGSIKFQEFDEDSLLDHNESALEGRVEISNSQISREEYCSSNYEGIEGI</sequence>
<dbReference type="InterPro" id="IPR038816">
    <property type="entry name" value="Stationary_phase_5"/>
</dbReference>
<proteinExistence type="predicted"/>
<dbReference type="Proteomes" id="UP000237438">
    <property type="component" value="Unassembled WGS sequence"/>
</dbReference>
<accession>A0A2S4Q0Y8</accession>
<dbReference type="PANTHER" id="PTHR42342:SF1">
    <property type="entry name" value="STATIONARY PHASE PROTEIN 5"/>
    <property type="match status" value="1"/>
</dbReference>
<organism evidence="1 2">
    <name type="scientific">Erysiphe pulchra</name>
    <dbReference type="NCBI Taxonomy" id="225359"/>
    <lineage>
        <taxon>Eukaryota</taxon>
        <taxon>Fungi</taxon>
        <taxon>Dikarya</taxon>
        <taxon>Ascomycota</taxon>
        <taxon>Pezizomycotina</taxon>
        <taxon>Leotiomycetes</taxon>
        <taxon>Erysiphales</taxon>
        <taxon>Erysiphaceae</taxon>
        <taxon>Erysiphe</taxon>
    </lineage>
</organism>
<dbReference type="STRING" id="225359.A0A2S4Q0Y8"/>
<dbReference type="OrthoDB" id="5415241at2759"/>
<comment type="caution">
    <text evidence="1">The sequence shown here is derived from an EMBL/GenBank/DDBJ whole genome shotgun (WGS) entry which is preliminary data.</text>
</comment>
<name>A0A2S4Q0Y8_9PEZI</name>
<dbReference type="GO" id="GO:0043248">
    <property type="term" value="P:proteasome assembly"/>
    <property type="evidence" value="ECO:0007669"/>
    <property type="project" value="TreeGrafter"/>
</dbReference>
<protein>
    <submittedName>
        <fullName evidence="1">Uncharacterized protein</fullName>
    </submittedName>
</protein>
<evidence type="ECO:0000313" key="1">
    <source>
        <dbReference type="EMBL" id="POS87959.1"/>
    </source>
</evidence>
<gene>
    <name evidence="1" type="ORF">EPUL_001056</name>
</gene>
<dbReference type="PANTHER" id="PTHR42342">
    <property type="entry name" value="STATIONARY PHASE PROTEIN 5"/>
    <property type="match status" value="1"/>
</dbReference>
<reference evidence="1 2" key="1">
    <citation type="submission" date="2017-10" db="EMBL/GenBank/DDBJ databases">
        <title>Development of genomic resources for the powdery mildew, Erysiphe pulchra.</title>
        <authorList>
            <person name="Wadl P.A."/>
            <person name="Mack B.M."/>
            <person name="Moore G."/>
            <person name="Beltz S.B."/>
        </authorList>
    </citation>
    <scope>NUCLEOTIDE SEQUENCE [LARGE SCALE GENOMIC DNA]</scope>
    <source>
        <strain evidence="1">Cflorida</strain>
    </source>
</reference>
<dbReference type="EMBL" id="PEDP01000049">
    <property type="protein sequence ID" value="POS87959.1"/>
    <property type="molecule type" value="Genomic_DNA"/>
</dbReference>
<dbReference type="AlphaFoldDB" id="A0A2S4Q0Y8"/>